<gene>
    <name evidence="3" type="ORF">SI8410_05006977</name>
</gene>
<name>A0A7I8KGL4_SPIIN</name>
<reference evidence="3" key="1">
    <citation type="submission" date="2020-02" db="EMBL/GenBank/DDBJ databases">
        <authorList>
            <person name="Scholz U."/>
            <person name="Mascher M."/>
            <person name="Fiebig A."/>
        </authorList>
    </citation>
    <scope>NUCLEOTIDE SEQUENCE</scope>
</reference>
<keyword evidence="2" id="KW-0812">Transmembrane</keyword>
<keyword evidence="2" id="KW-1133">Transmembrane helix</keyword>
<proteinExistence type="predicted"/>
<dbReference type="InterPro" id="IPR056712">
    <property type="entry name" value="DUF7810"/>
</dbReference>
<dbReference type="Proteomes" id="UP000663760">
    <property type="component" value="Chromosome 5"/>
</dbReference>
<keyword evidence="2" id="KW-0472">Membrane</keyword>
<feature type="transmembrane region" description="Helical" evidence="2">
    <location>
        <begin position="21"/>
        <end position="38"/>
    </location>
</feature>
<accession>A0A7I8KGL4</accession>
<dbReference type="EMBL" id="LR746268">
    <property type="protein sequence ID" value="CAA7396314.1"/>
    <property type="molecule type" value="Genomic_DNA"/>
</dbReference>
<feature type="region of interest" description="Disordered" evidence="1">
    <location>
        <begin position="72"/>
        <end position="116"/>
    </location>
</feature>
<dbReference type="Pfam" id="PF25102">
    <property type="entry name" value="DUF7810"/>
    <property type="match status" value="1"/>
</dbReference>
<protein>
    <submittedName>
        <fullName evidence="3">Uncharacterized protein</fullName>
    </submittedName>
</protein>
<evidence type="ECO:0000313" key="4">
    <source>
        <dbReference type="Proteomes" id="UP000663760"/>
    </source>
</evidence>
<dbReference type="PANTHER" id="PTHR35736">
    <property type="entry name" value="EXPRESSED PROTEIN"/>
    <property type="match status" value="1"/>
</dbReference>
<dbReference type="AlphaFoldDB" id="A0A7I8KGL4"/>
<keyword evidence="4" id="KW-1185">Reference proteome</keyword>
<evidence type="ECO:0000313" key="3">
    <source>
        <dbReference type="EMBL" id="CAA7396314.1"/>
    </source>
</evidence>
<sequence>MRERGGRVGSQGRLRPSPLHLLLLLCVLTVLFFVFSAATRGGGTPPPDHLELRVDGSKGTDALEDYAEVEVSLPPGVDGGEGTEPAAADEDEGDGREQQPVEAEIEADEAEEKGTRTGSCAIVEEMGAVFRQGSEKESLRVRKLIQEHFRLNGAARVRALPPEQYCRQGFVIGKATRAGFGNEMYKILTAGALSIMLNRSLIIGKNRHAHSSSVDFPPILLSLGSFPFGDYLSYSNTSFTLDEVKRLWSKNKCTKKYGRPLTVRIDHFLKPAESNVLCSDWTLWKQPVIWFEGTTDAIGAQFFLKNIHPGMKNRALNLFGDPGAVQSRPNVFGELMRALVSPSRPIEEAVRWVLRDRKEVDVTLHARMMSGRSVRAIQAALMCIRRASSAHRPQSAKPRVVLVSDTPSFIRDISPGVKEFGELAFRARDWGPSPRWVAFVDFFLASRAKRAVISGAHRRIGTTYAQLIAALAAANQLDEEASTPSGFSFFSSIHSNLLERGLGSQAGWGHAWNRFAGPLSCHRQRHQCAATPLMPPAWWDGRWQSPLSRDVRRLRAYGVHLTEAGEVIESSLRGHCRHRKEVVRTFPILHI</sequence>
<evidence type="ECO:0000256" key="1">
    <source>
        <dbReference type="SAM" id="MobiDB-lite"/>
    </source>
</evidence>
<dbReference type="PANTHER" id="PTHR35736:SF1">
    <property type="entry name" value="EXPRESSED PROTEIN"/>
    <property type="match status" value="1"/>
</dbReference>
<evidence type="ECO:0000256" key="2">
    <source>
        <dbReference type="SAM" id="Phobius"/>
    </source>
</evidence>
<organism evidence="3 4">
    <name type="scientific">Spirodela intermedia</name>
    <name type="common">Intermediate duckweed</name>
    <dbReference type="NCBI Taxonomy" id="51605"/>
    <lineage>
        <taxon>Eukaryota</taxon>
        <taxon>Viridiplantae</taxon>
        <taxon>Streptophyta</taxon>
        <taxon>Embryophyta</taxon>
        <taxon>Tracheophyta</taxon>
        <taxon>Spermatophyta</taxon>
        <taxon>Magnoliopsida</taxon>
        <taxon>Liliopsida</taxon>
        <taxon>Araceae</taxon>
        <taxon>Lemnoideae</taxon>
        <taxon>Spirodela</taxon>
    </lineage>
</organism>
<dbReference type="OrthoDB" id="1930927at2759"/>